<comment type="caution">
    <text evidence="1">The sequence shown here is derived from an EMBL/GenBank/DDBJ whole genome shotgun (WGS) entry which is preliminary data.</text>
</comment>
<organism evidence="1 2">
    <name type="scientific">Paludibacter jiangxiensis</name>
    <dbReference type="NCBI Taxonomy" id="681398"/>
    <lineage>
        <taxon>Bacteria</taxon>
        <taxon>Pseudomonadati</taxon>
        <taxon>Bacteroidota</taxon>
        <taxon>Bacteroidia</taxon>
        <taxon>Bacteroidales</taxon>
        <taxon>Paludibacteraceae</taxon>
        <taxon>Paludibacter</taxon>
    </lineage>
</organism>
<dbReference type="EMBL" id="BDCR01000004">
    <property type="protein sequence ID" value="GAT64130.1"/>
    <property type="molecule type" value="Genomic_DNA"/>
</dbReference>
<reference evidence="2" key="2">
    <citation type="journal article" date="2017" name="Genome Announc.">
        <title>Draft genome sequence of Paludibacter jiangxiensis NM7(T), a propionate-producing fermentative bacterium.</title>
        <authorList>
            <person name="Qiu Y.-L."/>
            <person name="Tourlousse D.M."/>
            <person name="Matsuura N."/>
            <person name="Ohashi A."/>
            <person name="Sekiguchi Y."/>
        </authorList>
    </citation>
    <scope>NUCLEOTIDE SEQUENCE [LARGE SCALE GENOMIC DNA]</scope>
    <source>
        <strain evidence="2">NM7</strain>
    </source>
</reference>
<dbReference type="STRING" id="681398.PJIAN_4679"/>
<evidence type="ECO:0000313" key="2">
    <source>
        <dbReference type="Proteomes" id="UP000076586"/>
    </source>
</evidence>
<reference evidence="2" key="1">
    <citation type="submission" date="2016-04" db="EMBL/GenBank/DDBJ databases">
        <title>Draft genome sequence of Paludibacter jiangxiensis strain NM7.</title>
        <authorList>
            <person name="Qiu Y."/>
            <person name="Matsuura N."/>
            <person name="Ohashi A."/>
            <person name="Tourlousse M.D."/>
            <person name="Sekiguchi Y."/>
        </authorList>
    </citation>
    <scope>NUCLEOTIDE SEQUENCE [LARGE SCALE GENOMIC DNA]</scope>
    <source>
        <strain evidence="2">NM7</strain>
    </source>
</reference>
<accession>A0A161LT82</accession>
<proteinExistence type="predicted"/>
<gene>
    <name evidence="1" type="ORF">PJIAN_4679</name>
</gene>
<evidence type="ECO:0000313" key="1">
    <source>
        <dbReference type="EMBL" id="GAT64130.1"/>
    </source>
</evidence>
<dbReference type="Proteomes" id="UP000076586">
    <property type="component" value="Unassembled WGS sequence"/>
</dbReference>
<protein>
    <submittedName>
        <fullName evidence="1">Uncharacterized protein</fullName>
    </submittedName>
</protein>
<keyword evidence="2" id="KW-1185">Reference proteome</keyword>
<dbReference type="RefSeq" id="WP_153802578.1">
    <property type="nucleotide sequence ID" value="NZ_BDCR01000004.1"/>
</dbReference>
<name>A0A161LT82_9BACT</name>
<dbReference type="AlphaFoldDB" id="A0A161LT82"/>
<sequence>MPASLKKTGVRQAKSPKLTPSLRQEFLTVGDFTLHSLVFLLTGQGRS</sequence>